<reference evidence="1 2" key="1">
    <citation type="submission" date="2019-03" db="EMBL/GenBank/DDBJ databases">
        <title>Genomic Encyclopedia of Type Strains, Phase IV (KMG-IV): sequencing the most valuable type-strain genomes for metagenomic binning, comparative biology and taxonomic classification.</title>
        <authorList>
            <person name="Goeker M."/>
        </authorList>
    </citation>
    <scope>NUCLEOTIDE SEQUENCE [LARGE SCALE GENOMIC DNA]</scope>
    <source>
        <strain evidence="1 2">DSM 5604</strain>
    </source>
</reference>
<accession>A0A4R6XIP1</accession>
<dbReference type="OrthoDB" id="9795117at2"/>
<dbReference type="GO" id="GO:0002143">
    <property type="term" value="P:tRNA wobble position uridine thiolation"/>
    <property type="evidence" value="ECO:0007669"/>
    <property type="project" value="InterPro"/>
</dbReference>
<comment type="caution">
    <text evidence="1">The sequence shown here is derived from an EMBL/GenBank/DDBJ whole genome shotgun (WGS) entry which is preliminary data.</text>
</comment>
<dbReference type="EMBL" id="SNZA01000001">
    <property type="protein sequence ID" value="TDR15798.1"/>
    <property type="molecule type" value="Genomic_DNA"/>
</dbReference>
<evidence type="ECO:0000313" key="2">
    <source>
        <dbReference type="Proteomes" id="UP000295729"/>
    </source>
</evidence>
<keyword evidence="2" id="KW-1185">Reference proteome</keyword>
<dbReference type="InterPro" id="IPR007215">
    <property type="entry name" value="Sulphur_relay_TusB/DsrH"/>
</dbReference>
<dbReference type="Gene3D" id="3.40.1260.10">
    <property type="entry name" value="DsrEFH-like"/>
    <property type="match status" value="1"/>
</dbReference>
<dbReference type="SUPFAM" id="SSF75169">
    <property type="entry name" value="DsrEFH-like"/>
    <property type="match status" value="1"/>
</dbReference>
<name>A0A4R6XIP1_9GAMM</name>
<dbReference type="InterPro" id="IPR027396">
    <property type="entry name" value="DsrEFH-like"/>
</dbReference>
<dbReference type="AlphaFoldDB" id="A0A4R6XIP1"/>
<dbReference type="RefSeq" id="WP_133560500.1">
    <property type="nucleotide sequence ID" value="NZ_SNZA01000001.1"/>
</dbReference>
<gene>
    <name evidence="1" type="ORF">C8D85_1175</name>
</gene>
<evidence type="ECO:0000313" key="1">
    <source>
        <dbReference type="EMBL" id="TDR15798.1"/>
    </source>
</evidence>
<dbReference type="Pfam" id="PF04077">
    <property type="entry name" value="DsrH"/>
    <property type="match status" value="1"/>
</dbReference>
<dbReference type="GO" id="GO:0005737">
    <property type="term" value="C:cytoplasm"/>
    <property type="evidence" value="ECO:0007669"/>
    <property type="project" value="InterPro"/>
</dbReference>
<dbReference type="Proteomes" id="UP000295729">
    <property type="component" value="Unassembled WGS sequence"/>
</dbReference>
<proteinExistence type="predicted"/>
<organism evidence="1 2">
    <name type="scientific">Marinomonas communis</name>
    <dbReference type="NCBI Taxonomy" id="28254"/>
    <lineage>
        <taxon>Bacteria</taxon>
        <taxon>Pseudomonadati</taxon>
        <taxon>Pseudomonadota</taxon>
        <taxon>Gammaproteobacteria</taxon>
        <taxon>Oceanospirillales</taxon>
        <taxon>Oceanospirillaceae</taxon>
        <taxon>Marinomonas</taxon>
    </lineage>
</organism>
<sequence length="94" mass="10704">MKLYQINQSQYPQSVELDWTESLIEGDAVFLFEAGVLRLVTQAPTLETLSQKKVSIYFRQQDLEAYGLKPSIGNGISDLEWVGLTQKHSKIVSW</sequence>
<protein>
    <submittedName>
        <fullName evidence="1">tRNA 2-thiouridine synthesizing protein B</fullName>
    </submittedName>
</protein>